<feature type="domain" description="Protein DA1-like" evidence="1">
    <location>
        <begin position="238"/>
        <end position="293"/>
    </location>
</feature>
<evidence type="ECO:0000259" key="1">
    <source>
        <dbReference type="Pfam" id="PF12315"/>
    </source>
</evidence>
<dbReference type="InterPro" id="IPR045218">
    <property type="entry name" value="DA1-like"/>
</dbReference>
<sequence>MAIIATITGVVLVAILLIRFIFEQEQDSEAHHHDNMFENGNIKGSHGYTSISTRTTDDANYQYNNMVDNRFIKENNGQITDYKDNFLRDYISENCNNSNYKGQNHTSPPHPCYNYKMNQTTSSSNNNNHASNGGFTRNYCCNCHRYQVITEEEFINLRDGRRLCRNCYSISMKDAEDCKLLFHLVRKFFGLFDLKLDERPILLTDEYEIMRLRRLKVRNFNLGIVMLIKGKGQRCICRVKTGATLAHEMMHSWFYSNGLRGTRKLKKNVEEGICQVMSVRWTDWYIANEYDSDDQFVQKLIPFYQACRAQTDGYKEAWDVVQKHGLKPTLKQLVKTRKYPKR</sequence>
<evidence type="ECO:0000313" key="2">
    <source>
        <dbReference type="EMBL" id="KAK9194862.1"/>
    </source>
</evidence>
<dbReference type="EMBL" id="JBCGBO010000006">
    <property type="protein sequence ID" value="KAK9194862.1"/>
    <property type="molecule type" value="Genomic_DNA"/>
</dbReference>
<reference evidence="2 3" key="1">
    <citation type="submission" date="2024-05" db="EMBL/GenBank/DDBJ databases">
        <title>Haplotype-resolved chromosome-level genome assembly of Huyou (Citrus changshanensis).</title>
        <authorList>
            <person name="Miao C."/>
            <person name="Chen W."/>
            <person name="Wu Y."/>
            <person name="Wang L."/>
            <person name="Zhao S."/>
            <person name="Grierson D."/>
            <person name="Xu C."/>
            <person name="Chen K."/>
        </authorList>
    </citation>
    <scope>NUCLEOTIDE SEQUENCE [LARGE SCALE GENOMIC DNA]</scope>
    <source>
        <strain evidence="2">01-14</strain>
        <tissue evidence="2">Leaf</tissue>
    </source>
</reference>
<proteinExistence type="predicted"/>
<gene>
    <name evidence="2" type="ORF">WN944_005569</name>
</gene>
<name>A0AAP0QH99_9ROSI</name>
<keyword evidence="3" id="KW-1185">Reference proteome</keyword>
<dbReference type="GO" id="GO:0043130">
    <property type="term" value="F:ubiquitin binding"/>
    <property type="evidence" value="ECO:0007669"/>
    <property type="project" value="TreeGrafter"/>
</dbReference>
<dbReference type="Proteomes" id="UP001428341">
    <property type="component" value="Unassembled WGS sequence"/>
</dbReference>
<dbReference type="PANTHER" id="PTHR24209:SF31">
    <property type="entry name" value="PROTEIN DA1-LIKE ISOFORM X1"/>
    <property type="match status" value="1"/>
</dbReference>
<evidence type="ECO:0000313" key="3">
    <source>
        <dbReference type="Proteomes" id="UP001428341"/>
    </source>
</evidence>
<dbReference type="Pfam" id="PF12315">
    <property type="entry name" value="DA1-like"/>
    <property type="match status" value="1"/>
</dbReference>
<protein>
    <recommendedName>
        <fullName evidence="1">Protein DA1-like domain-containing protein</fullName>
    </recommendedName>
</protein>
<organism evidence="2 3">
    <name type="scientific">Citrus x changshan-huyou</name>
    <dbReference type="NCBI Taxonomy" id="2935761"/>
    <lineage>
        <taxon>Eukaryota</taxon>
        <taxon>Viridiplantae</taxon>
        <taxon>Streptophyta</taxon>
        <taxon>Embryophyta</taxon>
        <taxon>Tracheophyta</taxon>
        <taxon>Spermatophyta</taxon>
        <taxon>Magnoliopsida</taxon>
        <taxon>eudicotyledons</taxon>
        <taxon>Gunneridae</taxon>
        <taxon>Pentapetalae</taxon>
        <taxon>rosids</taxon>
        <taxon>malvids</taxon>
        <taxon>Sapindales</taxon>
        <taxon>Rutaceae</taxon>
        <taxon>Aurantioideae</taxon>
        <taxon>Citrus</taxon>
    </lineage>
</organism>
<dbReference type="AlphaFoldDB" id="A0AAP0QH99"/>
<comment type="caution">
    <text evidence="2">The sequence shown here is derived from an EMBL/GenBank/DDBJ whole genome shotgun (WGS) entry which is preliminary data.</text>
</comment>
<dbReference type="InterPro" id="IPR022087">
    <property type="entry name" value="DA1-like_dom"/>
</dbReference>
<dbReference type="PANTHER" id="PTHR24209">
    <property type="entry name" value="PROTEIN DA1-RELATED 2"/>
    <property type="match status" value="1"/>
</dbReference>
<accession>A0AAP0QH99</accession>